<protein>
    <submittedName>
        <fullName evidence="1">Uncharacterized protein</fullName>
    </submittedName>
</protein>
<organism evidence="1 2">
    <name type="scientific">Thiocapsa marina 5811</name>
    <dbReference type="NCBI Taxonomy" id="768671"/>
    <lineage>
        <taxon>Bacteria</taxon>
        <taxon>Pseudomonadati</taxon>
        <taxon>Pseudomonadota</taxon>
        <taxon>Gammaproteobacteria</taxon>
        <taxon>Chromatiales</taxon>
        <taxon>Chromatiaceae</taxon>
        <taxon>Thiocapsa</taxon>
    </lineage>
</organism>
<accession>F9U5M7</accession>
<dbReference type="EMBL" id="AFWV01000001">
    <property type="protein sequence ID" value="EGV20450.1"/>
    <property type="molecule type" value="Genomic_DNA"/>
</dbReference>
<reference evidence="1 2" key="1">
    <citation type="submission" date="2011-06" db="EMBL/GenBank/DDBJ databases">
        <title>The draft genome of Thiocapsa marina 5811.</title>
        <authorList>
            <consortium name="US DOE Joint Genome Institute (JGI-PGF)"/>
            <person name="Lucas S."/>
            <person name="Han J."/>
            <person name="Cheng J.-F."/>
            <person name="Goodwin L."/>
            <person name="Pitluck S."/>
            <person name="Peters L."/>
            <person name="Land M.L."/>
            <person name="Hauser L."/>
            <person name="Vogl K."/>
            <person name="Liu Z."/>
            <person name="Imhoff J."/>
            <person name="Thiel V."/>
            <person name="Frigaard N.-U."/>
            <person name="Bryant D."/>
            <person name="Woyke T.J."/>
        </authorList>
    </citation>
    <scope>NUCLEOTIDE SEQUENCE [LARGE SCALE GENOMIC DNA]</scope>
    <source>
        <strain evidence="1 2">5811</strain>
    </source>
</reference>
<dbReference type="AlphaFoldDB" id="F9U5M7"/>
<sequence>MGAFEDDLYDDFAAAEAEGAALMGDELEDLGMDDFEDDFEDDFAEGMEAEAYDDESYFDLEAMDDFEAYDEFDDGFDGYEDDYEDAENALEDVMAYALGAEDADEFFGRLIKGLKKVGGRVFKAVRRAAPMVGNIARGVSQVASLIPHPYAQAVGGVAGLVGQGANLVQRLRAEGASEEEALDAFAELAARDPRALPIVAGLTARTVLKSKAARLSPSARKQVVKQMTRAAKSLTNTRGPAAVRAMPKIAKSVKRTAAAKAASPATAVKAVRRTAAKVARSPAMTRKLARPSPVARQRISTVVRKRTVRPRTYVIQGPARITISAA</sequence>
<dbReference type="eggNOG" id="ENOG5032JXP">
    <property type="taxonomic scope" value="Bacteria"/>
</dbReference>
<evidence type="ECO:0000313" key="2">
    <source>
        <dbReference type="Proteomes" id="UP000005459"/>
    </source>
</evidence>
<proteinExistence type="predicted"/>
<dbReference type="STRING" id="768671.ThimaDRAFT_0228"/>
<dbReference type="Proteomes" id="UP000005459">
    <property type="component" value="Unassembled WGS sequence"/>
</dbReference>
<name>F9U5M7_9GAMM</name>
<dbReference type="PATRIC" id="fig|768671.3.peg.260"/>
<keyword evidence="2" id="KW-1185">Reference proteome</keyword>
<gene>
    <name evidence="1" type="ORF">ThimaDRAFT_0228</name>
</gene>
<dbReference type="RefSeq" id="WP_007191106.1">
    <property type="nucleotide sequence ID" value="NZ_AFWV01000001.1"/>
</dbReference>
<evidence type="ECO:0000313" key="1">
    <source>
        <dbReference type="EMBL" id="EGV20450.1"/>
    </source>
</evidence>